<gene>
    <name evidence="3" type="ORF">PITCH_A140043</name>
</gene>
<organism evidence="3">
    <name type="scientific">uncultured Desulfobacterium sp</name>
    <dbReference type="NCBI Taxonomy" id="201089"/>
    <lineage>
        <taxon>Bacteria</taxon>
        <taxon>Pseudomonadati</taxon>
        <taxon>Thermodesulfobacteriota</taxon>
        <taxon>Desulfobacteria</taxon>
        <taxon>Desulfobacterales</taxon>
        <taxon>Desulfobacteriaceae</taxon>
        <taxon>Desulfobacterium</taxon>
        <taxon>environmental samples</taxon>
    </lineage>
</organism>
<dbReference type="Pfam" id="PF20155">
    <property type="entry name" value="TMP_3"/>
    <property type="match status" value="1"/>
</dbReference>
<feature type="coiled-coil region" evidence="1">
    <location>
        <begin position="494"/>
        <end position="574"/>
    </location>
</feature>
<dbReference type="NCBIfam" id="TIGR02675">
    <property type="entry name" value="tape_meas_nterm"/>
    <property type="match status" value="1"/>
</dbReference>
<evidence type="ECO:0000256" key="1">
    <source>
        <dbReference type="SAM" id="Coils"/>
    </source>
</evidence>
<dbReference type="AlphaFoldDB" id="A0A445MSZ5"/>
<reference evidence="3" key="1">
    <citation type="submission" date="2018-01" db="EMBL/GenBank/DDBJ databases">
        <authorList>
            <person name="Regsiter A."/>
            <person name="William W."/>
        </authorList>
    </citation>
    <scope>NUCLEOTIDE SEQUENCE</scope>
    <source>
        <strain evidence="3">TRIP AH-1</strain>
    </source>
</reference>
<keyword evidence="1" id="KW-0175">Coiled coil</keyword>
<accession>A0A445MSZ5</accession>
<proteinExistence type="predicted"/>
<dbReference type="InterPro" id="IPR013491">
    <property type="entry name" value="Tape_meas_N"/>
</dbReference>
<feature type="domain" description="Tape measure protein N-terminal" evidence="2">
    <location>
        <begin position="76"/>
        <end position="266"/>
    </location>
</feature>
<evidence type="ECO:0000259" key="2">
    <source>
        <dbReference type="Pfam" id="PF20155"/>
    </source>
</evidence>
<sequence>MASNTLNILITATSKGLQDAAKKAGSELKAAFSKGQLTVKAFNETVGNGHKAVSALSGSLKGLLAGVGISRIVSGLFDAGTESQRLGRAFDAIKGSGKEAADELEFVRSTSERLGQEFYGTADAYKGILAASKDTALEGEQTRKIFNAIVEASSALGLSSDQTSGSLMALSQMISKGNVQAEELRGQLGERLPGAFQLAAQAMGVSTEQLNKMLDNGEVLATDLLPKLADLLHEKYGKAALEASQDATQGLNRFQTAWKDLKAEVAKSGFLEAATSTLNRLTQLFKDQEFVGDIKRFAGMLSTAVEWIVKLVVEWRGALATLALTAGAISVVTALGSAISKLILIVKGLKAAFVVMTGSGVLTWFAELKTAIVAVATAAGLAGTAMKAGLAAGAAYGAVQIGLAVKALYDWAKAANTARKATEDMLASADETMKKLEDFKDVKLPDDITGMAQADLQDFAQQLRNAQGYWTSLKFKLEEKAKETTWLGTSTEEAKAAQAELKNVDARIREIRDDMKRAGEAASTSSEGFEKPAQAVIATEKQLDKFEKEAKKAYESARKEAEKYAQEVIAWEEKIKYARLSTEDKIRELGRKGLSEELAWNDTRLQADQKLYAAKEALKNGDFELAEKLAKDAEGLYADLAEEVKGAEKGDAVVKGIDETKQVAITGVTEVGKFIETLYTQQKDNAAASRDKWTETANAINDQLNAIATQREANVQITLSGLEAAKSAITDLVRPATKHITIVQHTVQASQAGGAIGLTRGAKLPGYGGGDRIRALLEAGEFVIRKEAVKKYGSALFAALNSMRLDLPGIVKARVGGMISKISFPELSTPTLAFAAGGGVPAPRASDSMTIRFQAGDVEMPITAQGSPGVTRQMVKQFERELIKMGMARK</sequence>
<evidence type="ECO:0000313" key="3">
    <source>
        <dbReference type="EMBL" id="SPD72563.1"/>
    </source>
</evidence>
<dbReference type="EMBL" id="OJIN01000046">
    <property type="protein sequence ID" value="SPD72563.1"/>
    <property type="molecule type" value="Genomic_DNA"/>
</dbReference>
<name>A0A445MSZ5_9BACT</name>
<protein>
    <recommendedName>
        <fullName evidence="2">Tape measure protein N-terminal domain-containing protein</fullName>
    </recommendedName>
</protein>